<dbReference type="InterPro" id="IPR017853">
    <property type="entry name" value="GH"/>
</dbReference>
<dbReference type="GO" id="GO:0010605">
    <property type="term" value="P:negative regulation of macromolecule metabolic process"/>
    <property type="evidence" value="ECO:0007669"/>
    <property type="project" value="UniProtKB-ARBA"/>
</dbReference>
<dbReference type="GO" id="GO:0032006">
    <property type="term" value="P:regulation of TOR signaling"/>
    <property type="evidence" value="ECO:0007669"/>
    <property type="project" value="UniProtKB-ARBA"/>
</dbReference>
<evidence type="ECO:0000256" key="13">
    <source>
        <dbReference type="SAM" id="MobiDB-lite"/>
    </source>
</evidence>
<dbReference type="GO" id="GO:0042391">
    <property type="term" value="P:regulation of membrane potential"/>
    <property type="evidence" value="ECO:0007669"/>
    <property type="project" value="UniProtKB-ARBA"/>
</dbReference>
<gene>
    <name evidence="18" type="ORF">TSIB3V08_LOCUS10492</name>
</gene>
<dbReference type="GO" id="GO:0004348">
    <property type="term" value="F:glucosylceramidase activity"/>
    <property type="evidence" value="ECO:0007669"/>
    <property type="project" value="UniProtKB-EC"/>
</dbReference>
<feature type="chain" id="PRO_5030654901" description="Glucosylceramidase" evidence="14">
    <location>
        <begin position="28"/>
        <end position="947"/>
    </location>
</feature>
<evidence type="ECO:0000256" key="4">
    <source>
        <dbReference type="ARBA" id="ARBA00005382"/>
    </source>
</evidence>
<evidence type="ECO:0000256" key="10">
    <source>
        <dbReference type="ARBA" id="ARBA00050474"/>
    </source>
</evidence>
<feature type="domain" description="Glycosyl hydrolase family 30 beta sandwich" evidence="16">
    <location>
        <begin position="433"/>
        <end position="495"/>
    </location>
</feature>
<feature type="signal peptide" evidence="14">
    <location>
        <begin position="1"/>
        <end position="27"/>
    </location>
</feature>
<name>A0A7R9B6N3_TIMSH</name>
<sequence>MVNLYKMLVLAFVVALVTEWAVISVSADVPCVPRSYGPTHMVCVCNSTHCDTVDRPTPLPKGRFLWYTSNRGGLRFHKTTGSFLPTLAPRGARLHVSRSDEYQAVVGFGGAFTDAAGINILSLSPQAQDNLLRSYFSPEGLEFNIGRVPIAGCDFSTHTYSYDNIPLIKRAQDFGNKSLLLLAGAWSPPPWMKTNNDYSGFGFLKEEYYQTWADYHIRFLDAYKKEGLKFWAVSTGNEPANGIIPVNRFNSLGWTPYTQRTWIAENLGPALRDSQHKKTKLLALDDQRFMLPWWVNIVMSDEKAASFIDGVAVHWYWDGLFPVSLLDYTHDSHPDKLLLATEACAGDKPWEFTKVDLGSWTRGEAYMEDIIQDMNHWVSGWVDWNLALDLTGGPNWARNFVDAAVIVNATADEFYKQSMFYALGHFSKFVPEGSVRVRVDLSSNTGIQAVAFRTPSDCLVIVFYNRYNRDIPVTISDSDAGSFQITVTRRSFNTVLYCSTHLYFVRSARDVRHGRTNHITESTISNQCACAVELEASRQLRCPFEIVVGEMEEGCHQRDLRSQTRLDRPPSRRRAKGLSRLRRLTMTEPELVIVELEPECIRVKTESGSISDETVSGSELDMGRGERWENKTRLDGDSPPSSPGEDDSCDPSDDSAEFTSRGDASDRSQSICYAALGASKPKCKTEGCSNFPRGGGHCMRHGGTRPKCTVGSCTNNVVARGYCMKHGAVKQTCKERGCLNYVQRGGYCKRHGGATPGCTVEHCPSYAVKAGLCKKHGGTKQLCKDEGCSKYAQGGGYCIRHGGFKPKCKEGGCANNRVRGGYCIKHGGLKPKCGVEGCFNYVVKGGYCIKHGATKPRCKEEACTRNGAIGGYCIKHAKDKPICVEEGCLNYAVRGRCCIKHGASKPKCKQQGCSNNVVKGGFCKRHQESISRKESIMNAIDSLYNYL</sequence>
<dbReference type="GO" id="GO:0006680">
    <property type="term" value="P:glucosylceramide catabolic process"/>
    <property type="evidence" value="ECO:0007669"/>
    <property type="project" value="TreeGrafter"/>
</dbReference>
<dbReference type="InterPro" id="IPR001139">
    <property type="entry name" value="Glyco_hydro_30"/>
</dbReference>
<keyword evidence="6 14" id="KW-0732">Signal</keyword>
<proteinExistence type="inferred from homology"/>
<evidence type="ECO:0000256" key="11">
    <source>
        <dbReference type="ARBA" id="ARBA00051345"/>
    </source>
</evidence>
<evidence type="ECO:0000256" key="1">
    <source>
        <dbReference type="ARBA" id="ARBA00001013"/>
    </source>
</evidence>
<dbReference type="Pfam" id="PF24906">
    <property type="entry name" value="Zf_WRKY19"/>
    <property type="match status" value="1"/>
</dbReference>
<dbReference type="GO" id="GO:0051246">
    <property type="term" value="P:regulation of protein metabolic process"/>
    <property type="evidence" value="ECO:0007669"/>
    <property type="project" value="UniProtKB-ARBA"/>
</dbReference>
<dbReference type="GO" id="GO:0008202">
    <property type="term" value="P:steroid metabolic process"/>
    <property type="evidence" value="ECO:0007669"/>
    <property type="project" value="UniProtKB-ARBA"/>
</dbReference>
<dbReference type="AlphaFoldDB" id="A0A7R9B6N3"/>
<evidence type="ECO:0000256" key="9">
    <source>
        <dbReference type="ARBA" id="ARBA00023098"/>
    </source>
</evidence>
<keyword evidence="7 12" id="KW-0378">Hydrolase</keyword>
<comment type="catalytic activity">
    <reaction evidence="11">
        <text>an N-acyl-1-beta-D-glucosyl-15-methylhexadecasphing-4-enine + H2O = an N-acyl-15-methylhexadecasphing-4-enine + D-glucose</text>
        <dbReference type="Rhea" id="RHEA:34755"/>
        <dbReference type="ChEBI" id="CHEBI:4167"/>
        <dbReference type="ChEBI" id="CHEBI:15377"/>
        <dbReference type="ChEBI" id="CHEBI:70815"/>
        <dbReference type="ChEBI" id="CHEBI:70846"/>
    </reaction>
    <physiologicalReaction direction="left-to-right" evidence="11">
        <dbReference type="Rhea" id="RHEA:34756"/>
    </physiologicalReaction>
</comment>
<comment type="catalytic activity">
    <reaction evidence="10">
        <text>a beta-D-glucosylceramide + H2O = an N-acyl-sphingoid base + D-glucose</text>
        <dbReference type="Rhea" id="RHEA:81447"/>
        <dbReference type="ChEBI" id="CHEBI:4167"/>
        <dbReference type="ChEBI" id="CHEBI:15377"/>
        <dbReference type="ChEBI" id="CHEBI:83264"/>
        <dbReference type="ChEBI" id="CHEBI:83273"/>
    </reaction>
    <physiologicalReaction direction="left-to-right" evidence="10">
        <dbReference type="Rhea" id="RHEA:81448"/>
    </physiologicalReaction>
</comment>
<dbReference type="GO" id="GO:0016758">
    <property type="term" value="F:hexosyltransferase activity"/>
    <property type="evidence" value="ECO:0007669"/>
    <property type="project" value="UniProtKB-ARBA"/>
</dbReference>
<evidence type="ECO:0000256" key="12">
    <source>
        <dbReference type="RuleBase" id="RU361188"/>
    </source>
</evidence>
<dbReference type="GO" id="GO:0016241">
    <property type="term" value="P:regulation of macroautophagy"/>
    <property type="evidence" value="ECO:0007669"/>
    <property type="project" value="UniProtKB-ARBA"/>
</dbReference>
<evidence type="ECO:0000256" key="7">
    <source>
        <dbReference type="ARBA" id="ARBA00022801"/>
    </source>
</evidence>
<keyword evidence="9 12" id="KW-0443">Lipid metabolism</keyword>
<dbReference type="InterPro" id="IPR056866">
    <property type="entry name" value="Znf_WRKY19"/>
</dbReference>
<dbReference type="GO" id="GO:0007040">
    <property type="term" value="P:lysosome organization"/>
    <property type="evidence" value="ECO:0007669"/>
    <property type="project" value="UniProtKB-ARBA"/>
</dbReference>
<feature type="region of interest" description="Disordered" evidence="13">
    <location>
        <begin position="606"/>
        <end position="663"/>
    </location>
</feature>
<feature type="compositionally biased region" description="Polar residues" evidence="13">
    <location>
        <begin position="606"/>
        <end position="617"/>
    </location>
</feature>
<dbReference type="Gene3D" id="3.20.20.80">
    <property type="entry name" value="Glycosidases"/>
    <property type="match status" value="1"/>
</dbReference>
<keyword evidence="12" id="KW-0326">Glycosidase</keyword>
<evidence type="ECO:0000256" key="14">
    <source>
        <dbReference type="SAM" id="SignalP"/>
    </source>
</evidence>
<dbReference type="GO" id="GO:0006066">
    <property type="term" value="P:alcohol metabolic process"/>
    <property type="evidence" value="ECO:0007669"/>
    <property type="project" value="UniProtKB-ARBA"/>
</dbReference>
<protein>
    <recommendedName>
        <fullName evidence="5 12">Glucosylceramidase</fullName>
        <ecNumber evidence="5 12">3.2.1.45</ecNumber>
    </recommendedName>
</protein>
<evidence type="ECO:0000256" key="5">
    <source>
        <dbReference type="ARBA" id="ARBA00012658"/>
    </source>
</evidence>
<reference evidence="18" key="1">
    <citation type="submission" date="2020-11" db="EMBL/GenBank/DDBJ databases">
        <authorList>
            <person name="Tran Van P."/>
        </authorList>
    </citation>
    <scope>NUCLEOTIDE SEQUENCE</scope>
</reference>
<dbReference type="InterPro" id="IPR033453">
    <property type="entry name" value="Glyco_hydro_30_TIM-barrel"/>
</dbReference>
<accession>A0A7R9B6N3</accession>
<dbReference type="GO" id="GO:0006914">
    <property type="term" value="P:autophagy"/>
    <property type="evidence" value="ECO:0007669"/>
    <property type="project" value="UniProtKB-ARBA"/>
</dbReference>
<evidence type="ECO:0000313" key="18">
    <source>
        <dbReference type="EMBL" id="CAD7266473.1"/>
    </source>
</evidence>
<comment type="pathway">
    <text evidence="2">Lipid metabolism; sphingolipid metabolism.</text>
</comment>
<feature type="compositionally biased region" description="Basic and acidic residues" evidence="13">
    <location>
        <begin position="558"/>
        <end position="570"/>
    </location>
</feature>
<comment type="similarity">
    <text evidence="4 12">Belongs to the glycosyl hydrolase 30 family.</text>
</comment>
<feature type="compositionally biased region" description="Acidic residues" evidence="13">
    <location>
        <begin position="644"/>
        <end position="656"/>
    </location>
</feature>
<dbReference type="Pfam" id="PF02055">
    <property type="entry name" value="Glyco_hydro_30"/>
    <property type="match status" value="1"/>
</dbReference>
<dbReference type="EMBL" id="OC007037">
    <property type="protein sequence ID" value="CAD7266473.1"/>
    <property type="molecule type" value="Genomic_DNA"/>
</dbReference>
<evidence type="ECO:0000259" key="16">
    <source>
        <dbReference type="Pfam" id="PF17189"/>
    </source>
</evidence>
<evidence type="ECO:0000256" key="3">
    <source>
        <dbReference type="ARBA" id="ARBA00004991"/>
    </source>
</evidence>
<keyword evidence="8 12" id="KW-0746">Sphingolipid metabolism</keyword>
<dbReference type="SUPFAM" id="SSF51011">
    <property type="entry name" value="Glycosyl hydrolase domain"/>
    <property type="match status" value="1"/>
</dbReference>
<dbReference type="FunFam" id="3.20.20.80:FF:000030">
    <property type="entry name" value="Lysosomal acid glucosylceramidase"/>
    <property type="match status" value="1"/>
</dbReference>
<feature type="compositionally biased region" description="Basic residues" evidence="13">
    <location>
        <begin position="571"/>
        <end position="581"/>
    </location>
</feature>
<dbReference type="GO" id="GO:0005102">
    <property type="term" value="F:signaling receptor binding"/>
    <property type="evidence" value="ECO:0007669"/>
    <property type="project" value="UniProtKB-ARBA"/>
</dbReference>
<evidence type="ECO:0000259" key="17">
    <source>
        <dbReference type="Pfam" id="PF24906"/>
    </source>
</evidence>
<dbReference type="GO" id="GO:0005764">
    <property type="term" value="C:lysosome"/>
    <property type="evidence" value="ECO:0007669"/>
    <property type="project" value="UniProtKB-ARBA"/>
</dbReference>
<organism evidence="18">
    <name type="scientific">Timema shepardi</name>
    <name type="common">Walking stick</name>
    <dbReference type="NCBI Taxonomy" id="629360"/>
    <lineage>
        <taxon>Eukaryota</taxon>
        <taxon>Metazoa</taxon>
        <taxon>Ecdysozoa</taxon>
        <taxon>Arthropoda</taxon>
        <taxon>Hexapoda</taxon>
        <taxon>Insecta</taxon>
        <taxon>Pterygota</taxon>
        <taxon>Neoptera</taxon>
        <taxon>Polyneoptera</taxon>
        <taxon>Phasmatodea</taxon>
        <taxon>Timematodea</taxon>
        <taxon>Timematoidea</taxon>
        <taxon>Timematidae</taxon>
        <taxon>Timema</taxon>
    </lineage>
</organism>
<comment type="pathway">
    <text evidence="3">Sphingolipid metabolism.</text>
</comment>
<dbReference type="GO" id="GO:0030163">
    <property type="term" value="P:protein catabolic process"/>
    <property type="evidence" value="ECO:0007669"/>
    <property type="project" value="UniProtKB-ARBA"/>
</dbReference>
<dbReference type="PANTHER" id="PTHR11069:SF23">
    <property type="entry name" value="LYSOSOMAL ACID GLUCOSYLCERAMIDASE"/>
    <property type="match status" value="1"/>
</dbReference>
<evidence type="ECO:0000256" key="8">
    <source>
        <dbReference type="ARBA" id="ARBA00022919"/>
    </source>
</evidence>
<comment type="catalytic activity">
    <reaction evidence="1">
        <text>a beta-D-glucosyl-(1&lt;-&gt;1')-N-acylsphing-4-enine + H2O = an N-acylsphing-4-enine + D-glucose</text>
        <dbReference type="Rhea" id="RHEA:13269"/>
        <dbReference type="ChEBI" id="CHEBI:4167"/>
        <dbReference type="ChEBI" id="CHEBI:15377"/>
        <dbReference type="ChEBI" id="CHEBI:22801"/>
        <dbReference type="ChEBI" id="CHEBI:52639"/>
        <dbReference type="EC" id="3.2.1.45"/>
    </reaction>
    <physiologicalReaction direction="left-to-right" evidence="1">
        <dbReference type="Rhea" id="RHEA:13270"/>
    </physiologicalReaction>
</comment>
<feature type="domain" description="Glycosyl hydrolase family 30 TIM-barrel" evidence="15">
    <location>
        <begin position="164"/>
        <end position="430"/>
    </location>
</feature>
<dbReference type="Pfam" id="PF17189">
    <property type="entry name" value="Glyco_hydro_30C"/>
    <property type="match status" value="1"/>
</dbReference>
<evidence type="ECO:0000259" key="15">
    <source>
        <dbReference type="Pfam" id="PF02055"/>
    </source>
</evidence>
<dbReference type="PRINTS" id="PR00843">
    <property type="entry name" value="GLHYDRLASE30"/>
</dbReference>
<dbReference type="EC" id="3.2.1.45" evidence="5 12"/>
<dbReference type="SUPFAM" id="SSF51445">
    <property type="entry name" value="(Trans)glycosidases"/>
    <property type="match status" value="1"/>
</dbReference>
<evidence type="ECO:0000256" key="2">
    <source>
        <dbReference type="ARBA" id="ARBA00004760"/>
    </source>
</evidence>
<feature type="domain" description="WRKY19-like zinc finger" evidence="17">
    <location>
        <begin position="783"/>
        <end position="803"/>
    </location>
</feature>
<dbReference type="GO" id="GO:0005774">
    <property type="term" value="C:vacuolar membrane"/>
    <property type="evidence" value="ECO:0007669"/>
    <property type="project" value="UniProtKB-ARBA"/>
</dbReference>
<dbReference type="InterPro" id="IPR033452">
    <property type="entry name" value="GH30_C"/>
</dbReference>
<feature type="compositionally biased region" description="Basic and acidic residues" evidence="13">
    <location>
        <begin position="621"/>
        <end position="636"/>
    </location>
</feature>
<feature type="region of interest" description="Disordered" evidence="13">
    <location>
        <begin position="558"/>
        <end position="581"/>
    </location>
</feature>
<dbReference type="PANTHER" id="PTHR11069">
    <property type="entry name" value="GLUCOSYLCERAMIDASE"/>
    <property type="match status" value="1"/>
</dbReference>
<evidence type="ECO:0000256" key="6">
    <source>
        <dbReference type="ARBA" id="ARBA00022729"/>
    </source>
</evidence>